<dbReference type="PANTHER" id="PTHR43827:SF3">
    <property type="entry name" value="NADP-DEPENDENT OXIDOREDUCTASE DOMAIN-CONTAINING PROTEIN"/>
    <property type="match status" value="1"/>
</dbReference>
<dbReference type="PIRSF" id="PIRSF000097">
    <property type="entry name" value="AKR"/>
    <property type="match status" value="1"/>
</dbReference>
<evidence type="ECO:0000256" key="1">
    <source>
        <dbReference type="ARBA" id="ARBA00007905"/>
    </source>
</evidence>
<feature type="domain" description="NADP-dependent oxidoreductase" evidence="7">
    <location>
        <begin position="22"/>
        <end position="290"/>
    </location>
</feature>
<dbReference type="InterPro" id="IPR018170">
    <property type="entry name" value="Aldo/ket_reductase_CS"/>
</dbReference>
<dbReference type="OMA" id="KLWGTEQ"/>
<reference evidence="8 9" key="1">
    <citation type="journal article" date="2016" name="Proc. Natl. Acad. Sci. U.S.A.">
        <title>Comparative genomics of biotechnologically important yeasts.</title>
        <authorList>
            <person name="Riley R."/>
            <person name="Haridas S."/>
            <person name="Wolfe K.H."/>
            <person name="Lopes M.R."/>
            <person name="Hittinger C.T."/>
            <person name="Goeker M."/>
            <person name="Salamov A.A."/>
            <person name="Wisecaver J.H."/>
            <person name="Long T.M."/>
            <person name="Calvey C.H."/>
            <person name="Aerts A.L."/>
            <person name="Barry K.W."/>
            <person name="Choi C."/>
            <person name="Clum A."/>
            <person name="Coughlan A.Y."/>
            <person name="Deshpande S."/>
            <person name="Douglass A.P."/>
            <person name="Hanson S.J."/>
            <person name="Klenk H.-P."/>
            <person name="LaButti K.M."/>
            <person name="Lapidus A."/>
            <person name="Lindquist E.A."/>
            <person name="Lipzen A.M."/>
            <person name="Meier-Kolthoff J.P."/>
            <person name="Ohm R.A."/>
            <person name="Otillar R.P."/>
            <person name="Pangilinan J.L."/>
            <person name="Peng Y."/>
            <person name="Rokas A."/>
            <person name="Rosa C.A."/>
            <person name="Scheuner C."/>
            <person name="Sibirny A.A."/>
            <person name="Slot J.C."/>
            <person name="Stielow J.B."/>
            <person name="Sun H."/>
            <person name="Kurtzman C.P."/>
            <person name="Blackwell M."/>
            <person name="Grigoriev I.V."/>
            <person name="Jeffries T.W."/>
        </authorList>
    </citation>
    <scope>NUCLEOTIDE SEQUENCE [LARGE SCALE GENOMIC DNA]</scope>
    <source>
        <strain evidence="9">ATCC 18201 / CBS 1600 / BCRC 20928 / JCM 3617 / NBRC 0987 / NRRL Y-1542</strain>
    </source>
</reference>
<dbReference type="InterPro" id="IPR020471">
    <property type="entry name" value="AKR"/>
</dbReference>
<dbReference type="GO" id="GO:0016616">
    <property type="term" value="F:oxidoreductase activity, acting on the CH-OH group of donors, NAD or NADP as acceptor"/>
    <property type="evidence" value="ECO:0007669"/>
    <property type="project" value="UniProtKB-ARBA"/>
</dbReference>
<evidence type="ECO:0000259" key="7">
    <source>
        <dbReference type="Pfam" id="PF00248"/>
    </source>
</evidence>
<comment type="similarity">
    <text evidence="1">Belongs to the aldo/keto reductase family.</text>
</comment>
<dbReference type="FunFam" id="3.20.20.100:FF:000002">
    <property type="entry name" value="2,5-diketo-D-gluconic acid reductase A"/>
    <property type="match status" value="1"/>
</dbReference>
<keyword evidence="3" id="KW-0560">Oxidoreductase</keyword>
<sequence>MVQLTNSTTELKLNTGASIPQLGLGTWRSTEEEAYNAVISALKDGYRHIDSAAIYENEIPVGKAIRDSGVPREEIFVTTKLWSTQQRDPAAALDASLKRLGLEYVDLYLMHWPVAFVAKVTDGDYPGMTVPRDDEGKVLMDEDWHFTKTWEKLQELPSTGKTKAVGVCNFSVKNLKELLAAKTTKLVPAVNQVESHPLLPQDELLEFGKEHGILIEAYSPLGSLGSPLLKDEELQAIADKYEVSIAQLLINWGLKRNTVVLPKSVHKERVESNLKVFELKQQDFDQVTNLIKTHGEQRFVAPDWKTHDVTLFE</sequence>
<evidence type="ECO:0000256" key="2">
    <source>
        <dbReference type="ARBA" id="ARBA00022857"/>
    </source>
</evidence>
<dbReference type="OrthoDB" id="416253at2759"/>
<dbReference type="PROSITE" id="PS00062">
    <property type="entry name" value="ALDOKETO_REDUCTASE_2"/>
    <property type="match status" value="1"/>
</dbReference>
<dbReference type="AlphaFoldDB" id="A0A1E4S1I5"/>
<dbReference type="PRINTS" id="PR00069">
    <property type="entry name" value="ALDKETRDTASE"/>
</dbReference>
<dbReference type="InterPro" id="IPR036812">
    <property type="entry name" value="NAD(P)_OxRdtase_dom_sf"/>
</dbReference>
<evidence type="ECO:0000256" key="3">
    <source>
        <dbReference type="ARBA" id="ARBA00023002"/>
    </source>
</evidence>
<feature type="active site" description="Proton donor" evidence="4">
    <location>
        <position position="55"/>
    </location>
</feature>
<dbReference type="EMBL" id="KV453931">
    <property type="protein sequence ID" value="ODV73357.1"/>
    <property type="molecule type" value="Genomic_DNA"/>
</dbReference>
<evidence type="ECO:0000256" key="6">
    <source>
        <dbReference type="PIRSR" id="PIRSR000097-3"/>
    </source>
</evidence>
<dbReference type="STRING" id="983966.A0A1E4S1I5"/>
<evidence type="ECO:0000256" key="5">
    <source>
        <dbReference type="PIRSR" id="PIRSR000097-2"/>
    </source>
</evidence>
<dbReference type="InterPro" id="IPR023210">
    <property type="entry name" value="NADP_OxRdtase_dom"/>
</dbReference>
<dbReference type="SUPFAM" id="SSF51430">
    <property type="entry name" value="NAD(P)-linked oxidoreductase"/>
    <property type="match status" value="1"/>
</dbReference>
<dbReference type="PROSITE" id="PS00798">
    <property type="entry name" value="ALDOKETO_REDUCTASE_1"/>
    <property type="match status" value="1"/>
</dbReference>
<dbReference type="RefSeq" id="XP_020070396.1">
    <property type="nucleotide sequence ID" value="XM_020215143.1"/>
</dbReference>
<dbReference type="GeneID" id="30989539"/>
<dbReference type="Gene3D" id="3.20.20.100">
    <property type="entry name" value="NADP-dependent oxidoreductase domain"/>
    <property type="match status" value="1"/>
</dbReference>
<evidence type="ECO:0000313" key="9">
    <source>
        <dbReference type="Proteomes" id="UP000094389"/>
    </source>
</evidence>
<gene>
    <name evidence="8" type="ORF">CYBJADRAFT_167926</name>
</gene>
<dbReference type="Proteomes" id="UP000094389">
    <property type="component" value="Unassembled WGS sequence"/>
</dbReference>
<feature type="site" description="Lowers pKa of active site Tyr" evidence="6">
    <location>
        <position position="80"/>
    </location>
</feature>
<keyword evidence="2" id="KW-0521">NADP</keyword>
<organism evidence="8 9">
    <name type="scientific">Cyberlindnera jadinii (strain ATCC 18201 / CBS 1600 / BCRC 20928 / JCM 3617 / NBRC 0987 / NRRL Y-1542)</name>
    <name type="common">Torula yeast</name>
    <name type="synonym">Candida utilis</name>
    <dbReference type="NCBI Taxonomy" id="983966"/>
    <lineage>
        <taxon>Eukaryota</taxon>
        <taxon>Fungi</taxon>
        <taxon>Dikarya</taxon>
        <taxon>Ascomycota</taxon>
        <taxon>Saccharomycotina</taxon>
        <taxon>Saccharomycetes</taxon>
        <taxon>Phaffomycetales</taxon>
        <taxon>Phaffomycetaceae</taxon>
        <taxon>Cyberlindnera</taxon>
    </lineage>
</organism>
<dbReference type="Pfam" id="PF00248">
    <property type="entry name" value="Aldo_ket_red"/>
    <property type="match status" value="1"/>
</dbReference>
<accession>A0A1E4S1I5</accession>
<protein>
    <submittedName>
        <fullName evidence="8">Aldo/keto reductase</fullName>
    </submittedName>
</protein>
<feature type="binding site" evidence="5">
    <location>
        <position position="111"/>
    </location>
    <ligand>
        <name>substrate</name>
    </ligand>
</feature>
<proteinExistence type="inferred from homology"/>
<evidence type="ECO:0000256" key="4">
    <source>
        <dbReference type="PIRSR" id="PIRSR000097-1"/>
    </source>
</evidence>
<name>A0A1E4S1I5_CYBJN</name>
<dbReference type="PANTHER" id="PTHR43827">
    <property type="entry name" value="2,5-DIKETO-D-GLUCONIC ACID REDUCTASE"/>
    <property type="match status" value="1"/>
</dbReference>
<evidence type="ECO:0000313" key="8">
    <source>
        <dbReference type="EMBL" id="ODV73357.1"/>
    </source>
</evidence>
<keyword evidence="9" id="KW-1185">Reference proteome</keyword>